<feature type="compositionally biased region" description="Basic residues" evidence="1">
    <location>
        <begin position="250"/>
        <end position="263"/>
    </location>
</feature>
<keyword evidence="4" id="KW-1185">Reference proteome</keyword>
<protein>
    <submittedName>
        <fullName evidence="3">Uncharacterized protein</fullName>
    </submittedName>
</protein>
<dbReference type="EMBL" id="JACCJB010000027">
    <property type="protein sequence ID" value="KAF6217533.1"/>
    <property type="molecule type" value="Genomic_DNA"/>
</dbReference>
<keyword evidence="2" id="KW-1133">Transmembrane helix</keyword>
<reference evidence="3 4" key="1">
    <citation type="journal article" date="2020" name="Genomics">
        <title>Complete, high-quality genomes from long-read metagenomic sequencing of two wolf lichen thalli reveals enigmatic genome architecture.</title>
        <authorList>
            <person name="McKenzie S.K."/>
            <person name="Walston R.F."/>
            <person name="Allen J.L."/>
        </authorList>
    </citation>
    <scope>NUCLEOTIDE SEQUENCE [LARGE SCALE GENOMIC DNA]</scope>
    <source>
        <strain evidence="3">WasteWater1</strain>
    </source>
</reference>
<name>A0A8H6F7G3_9LECA</name>
<proteinExistence type="predicted"/>
<evidence type="ECO:0000313" key="4">
    <source>
        <dbReference type="Proteomes" id="UP000593566"/>
    </source>
</evidence>
<feature type="region of interest" description="Disordered" evidence="1">
    <location>
        <begin position="250"/>
        <end position="273"/>
    </location>
</feature>
<accession>A0A8H6F7G3</accession>
<dbReference type="RefSeq" id="XP_037146968.1">
    <property type="nucleotide sequence ID" value="XM_037297767.1"/>
</dbReference>
<keyword evidence="2" id="KW-0472">Membrane</keyword>
<dbReference type="Proteomes" id="UP000593566">
    <property type="component" value="Unassembled WGS sequence"/>
</dbReference>
<gene>
    <name evidence="3" type="ORF">HO133_006871</name>
</gene>
<evidence type="ECO:0000256" key="2">
    <source>
        <dbReference type="SAM" id="Phobius"/>
    </source>
</evidence>
<evidence type="ECO:0000313" key="3">
    <source>
        <dbReference type="EMBL" id="KAF6217533.1"/>
    </source>
</evidence>
<comment type="caution">
    <text evidence="3">The sequence shown here is derived from an EMBL/GenBank/DDBJ whole genome shotgun (WGS) entry which is preliminary data.</text>
</comment>
<dbReference type="GeneID" id="59335271"/>
<evidence type="ECO:0000256" key="1">
    <source>
        <dbReference type="SAM" id="MobiDB-lite"/>
    </source>
</evidence>
<organism evidence="3 4">
    <name type="scientific">Letharia lupina</name>
    <dbReference type="NCBI Taxonomy" id="560253"/>
    <lineage>
        <taxon>Eukaryota</taxon>
        <taxon>Fungi</taxon>
        <taxon>Dikarya</taxon>
        <taxon>Ascomycota</taxon>
        <taxon>Pezizomycotina</taxon>
        <taxon>Lecanoromycetes</taxon>
        <taxon>OSLEUM clade</taxon>
        <taxon>Lecanoromycetidae</taxon>
        <taxon>Lecanorales</taxon>
        <taxon>Lecanorineae</taxon>
        <taxon>Parmeliaceae</taxon>
        <taxon>Letharia</taxon>
    </lineage>
</organism>
<keyword evidence="2" id="KW-0812">Transmembrane</keyword>
<dbReference type="AlphaFoldDB" id="A0A8H6F7G3"/>
<sequence length="356" mass="39508">MQDDAITGILYVAFGLVALVTLGKHDVPNIRQHPDNSAVRVAVALNAPDDGPTQADGTYPAILAYNEVGDYIGWSDWQHRPHIKSGGFHDVIIEQQKGPGQQATYLQLFAGTDAVCIAYISQTWADGTTRGWLGDMGRACGRPYYYSHIFVGNDGHVPDCIWMDADHSDDPDHDKPAALQIHMQEYTNLTTAYSRDPAHYCDEECIIFHRDPTKHLDFKKHPPKEDRLFRGNHPPGGPCCMDDDGYAKIKTKRQRQQQPRNRRSPALAARLVSSPHGKHSATDLCGSELSHGPDFVSWSERVFCDMGTKVSWPLCGSGGSVGGEEGEGECYEWETHSLVTGGRKVARDYATVEEWE</sequence>
<feature type="transmembrane region" description="Helical" evidence="2">
    <location>
        <begin position="6"/>
        <end position="23"/>
    </location>
</feature>